<reference evidence="3" key="2">
    <citation type="journal article" date="2020" name="Data Brief">
        <title>Transcriptome dataset of Babesia bovis life stages within vertebrate and invertebrate hosts.</title>
        <authorList>
            <person name="Ueti M.W."/>
            <person name="Johnson W.C."/>
            <person name="Kappmeyer L.S."/>
            <person name="Herndon D.R."/>
            <person name="Mousel M.R."/>
            <person name="Reif K.E."/>
            <person name="Taus N.S."/>
            <person name="Ifeonu O.O."/>
            <person name="Silva J.C."/>
            <person name="Suarez C.E."/>
            <person name="Brayton K.A."/>
        </authorList>
    </citation>
    <scope>NUCLEOTIDE SEQUENCE [LARGE SCALE GENOMIC DNA]</scope>
</reference>
<accession>A7ANM4</accession>
<name>A7ANM4_BABBO</name>
<dbReference type="AlphaFoldDB" id="A7ANM4"/>
<evidence type="ECO:0000256" key="1">
    <source>
        <dbReference type="SAM" id="Phobius"/>
    </source>
</evidence>
<evidence type="ECO:0000313" key="2">
    <source>
        <dbReference type="EMBL" id="EDO08158.1"/>
    </source>
</evidence>
<keyword evidence="1" id="KW-1133">Transmembrane helix</keyword>
<keyword evidence="1" id="KW-0812">Transmembrane</keyword>
<feature type="transmembrane region" description="Helical" evidence="1">
    <location>
        <begin position="12"/>
        <end position="37"/>
    </location>
</feature>
<comment type="caution">
    <text evidence="2">The sequence shown here is derived from an EMBL/GenBank/DDBJ whole genome shotgun (WGS) entry which is preliminary data.</text>
</comment>
<dbReference type="EMBL" id="AAXT01000001">
    <property type="protein sequence ID" value="EDO08158.1"/>
    <property type="molecule type" value="Genomic_DNA"/>
</dbReference>
<protein>
    <submittedName>
        <fullName evidence="2">Membrane protein, putative</fullName>
    </submittedName>
</protein>
<sequence length="234" mass="26092">MVAAVPQRRRPNLTWIFSVLAIVTASVLVGSLIWFFMPSDIIPGHVNHDVDTVAEGYMAMDDDDRVYRKDGAICNKCSGMSTACSCDSLSFKGVTSVLPLVVSNMGSAADFTQKHCLDLIADKIEQSNNFIEVMKISSNHVFMKPKHPDHLFCSIYLDKGMRTVLSDLTVVRTSVLLQTVNKGKIVSIYTTNSAGEETMTQLFKRAGSDRYCVHDDYWQLMGQTLPFEPLNIRL</sequence>
<evidence type="ECO:0000313" key="3">
    <source>
        <dbReference type="Proteomes" id="UP000002173"/>
    </source>
</evidence>
<proteinExistence type="predicted"/>
<dbReference type="InParanoid" id="A7ANM4"/>
<gene>
    <name evidence="2" type="ORF">BBOV_III005970</name>
</gene>
<reference evidence="3" key="3">
    <citation type="journal article" date="2021" name="Int. J. Parasitol.">
        <title>Comparative analysis of gene expression between Babesia bovis blood stages and kinetes allowed by improved genome annotation.</title>
        <authorList>
            <person name="Ueti M.W."/>
            <person name="Johnson W.C."/>
            <person name="Kappmeyer L.S."/>
            <person name="Herndon D.R."/>
            <person name="Mousel M.R."/>
            <person name="Reif K.E."/>
            <person name="Taus N.S."/>
            <person name="Ifeonu O.O."/>
            <person name="Silva J.C."/>
            <person name="Suarez C.E."/>
            <person name="Brayton K.A."/>
        </authorList>
    </citation>
    <scope>NUCLEOTIDE SEQUENCE [LARGE SCALE GENOMIC DNA]</scope>
</reference>
<dbReference type="KEGG" id="bbo:BBOV_III005970"/>
<keyword evidence="3" id="KW-1185">Reference proteome</keyword>
<reference evidence="2 3" key="1">
    <citation type="journal article" date="2007" name="PLoS Pathog.">
        <title>Genome sequence of Babesia bovis and comparative analysis of apicomplexan hemoprotozoa.</title>
        <authorList>
            <person name="Brayton K.A."/>
            <person name="Lau A.O.T."/>
            <person name="Herndon D.R."/>
            <person name="Hannick L."/>
            <person name="Kappmeyer L.S."/>
            <person name="Berens S.J."/>
            <person name="Bidwell S.L."/>
            <person name="Brown W.C."/>
            <person name="Crabtree J."/>
            <person name="Fadrosh D."/>
            <person name="Feldblum T."/>
            <person name="Forberger H.A."/>
            <person name="Haas B.J."/>
            <person name="Howell J.M."/>
            <person name="Khouri H."/>
            <person name="Koo H."/>
            <person name="Mann D.J."/>
            <person name="Norimine J."/>
            <person name="Paulsen I.T."/>
            <person name="Radune D."/>
            <person name="Ren Q."/>
            <person name="Smith R.K. Jr."/>
            <person name="Suarez C.E."/>
            <person name="White O."/>
            <person name="Wortman J.R."/>
            <person name="Knowles D.P. Jr."/>
            <person name="McElwain T.F."/>
            <person name="Nene V.M."/>
        </authorList>
    </citation>
    <scope>NUCLEOTIDE SEQUENCE [LARGE SCALE GENOMIC DNA]</scope>
    <source>
        <strain evidence="2">T2Bo</strain>
    </source>
</reference>
<dbReference type="GeneID" id="5479977"/>
<dbReference type="RefSeq" id="XP_001611726.1">
    <property type="nucleotide sequence ID" value="XM_001611676.1"/>
</dbReference>
<organism evidence="2 3">
    <name type="scientific">Babesia bovis</name>
    <dbReference type="NCBI Taxonomy" id="5865"/>
    <lineage>
        <taxon>Eukaryota</taxon>
        <taxon>Sar</taxon>
        <taxon>Alveolata</taxon>
        <taxon>Apicomplexa</taxon>
        <taxon>Aconoidasida</taxon>
        <taxon>Piroplasmida</taxon>
        <taxon>Babesiidae</taxon>
        <taxon>Babesia</taxon>
    </lineage>
</organism>
<dbReference type="Proteomes" id="UP000002173">
    <property type="component" value="Unassembled WGS sequence"/>
</dbReference>
<keyword evidence="1" id="KW-0472">Membrane</keyword>
<dbReference type="VEuPathDB" id="PiroplasmaDB:BBOV_III005970"/>